<protein>
    <submittedName>
        <fullName evidence="1">Uncharacterized protein</fullName>
    </submittedName>
</protein>
<reference evidence="1 2" key="1">
    <citation type="submission" date="2020-07" db="EMBL/GenBank/DDBJ databases">
        <title>Streptomyces isolated from Indian soil.</title>
        <authorList>
            <person name="Mandal S."/>
            <person name="Maiti P.K."/>
        </authorList>
    </citation>
    <scope>NUCLEOTIDE SEQUENCE [LARGE SCALE GENOMIC DNA]</scope>
    <source>
        <strain evidence="1 2">PSKA28</strain>
    </source>
</reference>
<dbReference type="RefSeq" id="WP_181660261.1">
    <property type="nucleotide sequence ID" value="NZ_JACEHE010000018.1"/>
</dbReference>
<dbReference type="AlphaFoldDB" id="A0A7W0DQC6"/>
<evidence type="ECO:0000313" key="2">
    <source>
        <dbReference type="Proteomes" id="UP000545761"/>
    </source>
</evidence>
<proteinExistence type="predicted"/>
<dbReference type="EMBL" id="JACEHE010000018">
    <property type="protein sequence ID" value="MBA2949327.1"/>
    <property type="molecule type" value="Genomic_DNA"/>
</dbReference>
<evidence type="ECO:0000313" key="1">
    <source>
        <dbReference type="EMBL" id="MBA2949327.1"/>
    </source>
</evidence>
<dbReference type="Proteomes" id="UP000545761">
    <property type="component" value="Unassembled WGS sequence"/>
</dbReference>
<organism evidence="1 2">
    <name type="scientific">Streptomyces himalayensis subsp. himalayensis</name>
    <dbReference type="NCBI Taxonomy" id="2756131"/>
    <lineage>
        <taxon>Bacteria</taxon>
        <taxon>Bacillati</taxon>
        <taxon>Actinomycetota</taxon>
        <taxon>Actinomycetes</taxon>
        <taxon>Kitasatosporales</taxon>
        <taxon>Streptomycetaceae</taxon>
        <taxon>Streptomyces</taxon>
        <taxon>Streptomyces himalayensis</taxon>
    </lineage>
</organism>
<gene>
    <name evidence="1" type="ORF">H1D24_26750</name>
</gene>
<name>A0A7W0DQC6_9ACTN</name>
<comment type="caution">
    <text evidence="1">The sequence shown here is derived from an EMBL/GenBank/DDBJ whole genome shotgun (WGS) entry which is preliminary data.</text>
</comment>
<sequence>MPTVPPGMRWAWRGGAAPSGVLQPLGGLFQTWLYDPAKPSAPAARDAGVVRVSGTPAQPRAWKAISATNGVHGHG</sequence>
<accession>A0A7W0DQC6</accession>